<protein>
    <submittedName>
        <fullName evidence="1">Uncharacterized protein</fullName>
    </submittedName>
</protein>
<organism evidence="1">
    <name type="scientific">Arundo donax</name>
    <name type="common">Giant reed</name>
    <name type="synonym">Donax arundinaceus</name>
    <dbReference type="NCBI Taxonomy" id="35708"/>
    <lineage>
        <taxon>Eukaryota</taxon>
        <taxon>Viridiplantae</taxon>
        <taxon>Streptophyta</taxon>
        <taxon>Embryophyta</taxon>
        <taxon>Tracheophyta</taxon>
        <taxon>Spermatophyta</taxon>
        <taxon>Magnoliopsida</taxon>
        <taxon>Liliopsida</taxon>
        <taxon>Poales</taxon>
        <taxon>Poaceae</taxon>
        <taxon>PACMAD clade</taxon>
        <taxon>Arundinoideae</taxon>
        <taxon>Arundineae</taxon>
        <taxon>Arundo</taxon>
    </lineage>
</organism>
<name>A0A0A8Y4E2_ARUDO</name>
<accession>A0A0A8Y4E2</accession>
<evidence type="ECO:0000313" key="1">
    <source>
        <dbReference type="EMBL" id="JAD20300.1"/>
    </source>
</evidence>
<dbReference type="EMBL" id="GBRH01277595">
    <property type="protein sequence ID" value="JAD20300.1"/>
    <property type="molecule type" value="Transcribed_RNA"/>
</dbReference>
<proteinExistence type="predicted"/>
<reference evidence="1" key="1">
    <citation type="submission" date="2014-09" db="EMBL/GenBank/DDBJ databases">
        <authorList>
            <person name="Magalhaes I.L.F."/>
            <person name="Oliveira U."/>
            <person name="Santos F.R."/>
            <person name="Vidigal T.H.D.A."/>
            <person name="Brescovit A.D."/>
            <person name="Santos A.J."/>
        </authorList>
    </citation>
    <scope>NUCLEOTIDE SEQUENCE</scope>
    <source>
        <tissue evidence="1">Shoot tissue taken approximately 20 cm above the soil surface</tissue>
    </source>
</reference>
<reference evidence="1" key="2">
    <citation type="journal article" date="2015" name="Data Brief">
        <title>Shoot transcriptome of the giant reed, Arundo donax.</title>
        <authorList>
            <person name="Barrero R.A."/>
            <person name="Guerrero F.D."/>
            <person name="Moolhuijzen P."/>
            <person name="Goolsby J.A."/>
            <person name="Tidwell J."/>
            <person name="Bellgard S.E."/>
            <person name="Bellgard M.I."/>
        </authorList>
    </citation>
    <scope>NUCLEOTIDE SEQUENCE</scope>
    <source>
        <tissue evidence="1">Shoot tissue taken approximately 20 cm above the soil surface</tissue>
    </source>
</reference>
<dbReference type="AlphaFoldDB" id="A0A0A8Y4E2"/>
<sequence length="72" mass="8058">MEVNCKIRHDCSSKLPHMLSHVLTVRGSIPQCVNQLLNLWPGGKNKFAGTLESLLDECADHPQSFSVIFPRL</sequence>